<organism evidence="1 2">
    <name type="scientific">Clostridium butyricum</name>
    <dbReference type="NCBI Taxonomy" id="1492"/>
    <lineage>
        <taxon>Bacteria</taxon>
        <taxon>Bacillati</taxon>
        <taxon>Bacillota</taxon>
        <taxon>Clostridia</taxon>
        <taxon>Eubacteriales</taxon>
        <taxon>Clostridiaceae</taxon>
        <taxon>Clostridium</taxon>
    </lineage>
</organism>
<feature type="non-terminal residue" evidence="1">
    <location>
        <position position="1"/>
    </location>
</feature>
<evidence type="ECO:0000313" key="2">
    <source>
        <dbReference type="Proteomes" id="UP000474042"/>
    </source>
</evidence>
<dbReference type="Proteomes" id="UP000474042">
    <property type="component" value="Unassembled WGS sequence"/>
</dbReference>
<dbReference type="EMBL" id="WOFV02000124">
    <property type="protein sequence ID" value="NAS19905.1"/>
    <property type="molecule type" value="Genomic_DNA"/>
</dbReference>
<name>A0A6L9EW36_CLOBU</name>
<sequence>FSNLYKLKLMTLPKGDKGDTGAKGADGDSVKVGSSYASGTPVKLFFKEV</sequence>
<proteinExistence type="predicted"/>
<evidence type="ECO:0008006" key="3">
    <source>
        <dbReference type="Google" id="ProtNLM"/>
    </source>
</evidence>
<dbReference type="AlphaFoldDB" id="A0A6L9EW36"/>
<gene>
    <name evidence="1" type="ORF">GND98_019290</name>
</gene>
<protein>
    <recommendedName>
        <fullName evidence="3">Collagen-like protein</fullName>
    </recommendedName>
</protein>
<accession>A0A6L9EW36</accession>
<evidence type="ECO:0000313" key="1">
    <source>
        <dbReference type="EMBL" id="NAS19905.1"/>
    </source>
</evidence>
<reference evidence="1 2" key="1">
    <citation type="submission" date="2020-01" db="EMBL/GenBank/DDBJ databases">
        <title>Genome sequence of a 1,3-propanediol producer, Clostridium butyricum S3.</title>
        <authorList>
            <person name="Zhou J."/>
        </authorList>
    </citation>
    <scope>NUCLEOTIDE SEQUENCE [LARGE SCALE GENOMIC DNA]</scope>
    <source>
        <strain evidence="1 2">S3</strain>
    </source>
</reference>
<comment type="caution">
    <text evidence="1">The sequence shown here is derived from an EMBL/GenBank/DDBJ whole genome shotgun (WGS) entry which is preliminary data.</text>
</comment>